<accession>A0A7W7P2L3</accession>
<organism evidence="1 2">
    <name type="scientific">Pseudomonas nitroreducens</name>
    <dbReference type="NCBI Taxonomy" id="46680"/>
    <lineage>
        <taxon>Bacteria</taxon>
        <taxon>Pseudomonadati</taxon>
        <taxon>Pseudomonadota</taxon>
        <taxon>Gammaproteobacteria</taxon>
        <taxon>Pseudomonadales</taxon>
        <taxon>Pseudomonadaceae</taxon>
        <taxon>Pseudomonas</taxon>
    </lineage>
</organism>
<dbReference type="EMBL" id="JACHLI010000015">
    <property type="protein sequence ID" value="MBB4864904.1"/>
    <property type="molecule type" value="Genomic_DNA"/>
</dbReference>
<proteinExistence type="predicted"/>
<sequence length="80" mass="8906">MPDRQSLPNLLRRTALAREAFESRRRITLAQPQFRVQALEAGLYQVIDCASGLERARRRSYAAALDCLAELQRSGAASAC</sequence>
<dbReference type="AlphaFoldDB" id="A0A7W7P2L3"/>
<protein>
    <submittedName>
        <fullName evidence="1">Uncharacterized protein</fullName>
    </submittedName>
</protein>
<evidence type="ECO:0000313" key="2">
    <source>
        <dbReference type="Proteomes" id="UP000566995"/>
    </source>
</evidence>
<comment type="caution">
    <text evidence="1">The sequence shown here is derived from an EMBL/GenBank/DDBJ whole genome shotgun (WGS) entry which is preliminary data.</text>
</comment>
<reference evidence="1 2" key="1">
    <citation type="submission" date="2020-08" db="EMBL/GenBank/DDBJ databases">
        <title>Functional genomics of gut bacteria from endangered species of beetles.</title>
        <authorList>
            <person name="Carlos-Shanley C."/>
        </authorList>
    </citation>
    <scope>NUCLEOTIDE SEQUENCE [LARGE SCALE GENOMIC DNA]</scope>
    <source>
        <strain evidence="1 2">S00179</strain>
    </source>
</reference>
<gene>
    <name evidence="1" type="ORF">HNP46_003780</name>
</gene>
<dbReference type="RefSeq" id="WP_184591795.1">
    <property type="nucleotide sequence ID" value="NZ_JACHLI010000015.1"/>
</dbReference>
<dbReference type="Proteomes" id="UP000566995">
    <property type="component" value="Unassembled WGS sequence"/>
</dbReference>
<evidence type="ECO:0000313" key="1">
    <source>
        <dbReference type="EMBL" id="MBB4864904.1"/>
    </source>
</evidence>
<name>A0A7W7P2L3_PSENT</name>